<reference evidence="3" key="1">
    <citation type="journal article" date="2019" name="Int. J. Syst. Evol. Microbiol.">
        <title>The Global Catalogue of Microorganisms (GCM) 10K type strain sequencing project: providing services to taxonomists for standard genome sequencing and annotation.</title>
        <authorList>
            <consortium name="The Broad Institute Genomics Platform"/>
            <consortium name="The Broad Institute Genome Sequencing Center for Infectious Disease"/>
            <person name="Wu L."/>
            <person name="Ma J."/>
        </authorList>
    </citation>
    <scope>NUCLEOTIDE SEQUENCE [LARGE SCALE GENOMIC DNA]</scope>
    <source>
        <strain evidence="3">CCUG 43117</strain>
    </source>
</reference>
<proteinExistence type="predicted"/>
<keyword evidence="1" id="KW-0472">Membrane</keyword>
<name>A0ABW0NZJ7_9HYPH</name>
<evidence type="ECO:0000313" key="2">
    <source>
        <dbReference type="EMBL" id="MFC5504069.1"/>
    </source>
</evidence>
<dbReference type="Pfam" id="PF05751">
    <property type="entry name" value="FixH"/>
    <property type="match status" value="1"/>
</dbReference>
<dbReference type="EMBL" id="JBHSLU010000004">
    <property type="protein sequence ID" value="MFC5504069.1"/>
    <property type="molecule type" value="Genomic_DNA"/>
</dbReference>
<keyword evidence="3" id="KW-1185">Reference proteome</keyword>
<dbReference type="RefSeq" id="WP_066725582.1">
    <property type="nucleotide sequence ID" value="NZ_JBHSLU010000004.1"/>
</dbReference>
<dbReference type="Proteomes" id="UP001596060">
    <property type="component" value="Unassembled WGS sequence"/>
</dbReference>
<sequence length="174" mass="18658">MPVDLTAPVRPRTAEPFRLSGRMVLATLIGFFLVVAGMNAVMMTIAISTMPGVDVKSAYETSQHYNGEIARMQEQAARGWTAEAGLRRSGADAILTLSLRDRAGAPVTGLSVTARLEHPATRREDRDAALSEAVAGTYGTRFLAVHGGGWTLAISARRGSETVFVSRSRIVLED</sequence>
<dbReference type="InterPro" id="IPR008620">
    <property type="entry name" value="FixH"/>
</dbReference>
<evidence type="ECO:0000313" key="3">
    <source>
        <dbReference type="Proteomes" id="UP001596060"/>
    </source>
</evidence>
<keyword evidence="1" id="KW-1133">Transmembrane helix</keyword>
<organism evidence="2 3">
    <name type="scientific">Bosea massiliensis</name>
    <dbReference type="NCBI Taxonomy" id="151419"/>
    <lineage>
        <taxon>Bacteria</taxon>
        <taxon>Pseudomonadati</taxon>
        <taxon>Pseudomonadota</taxon>
        <taxon>Alphaproteobacteria</taxon>
        <taxon>Hyphomicrobiales</taxon>
        <taxon>Boseaceae</taxon>
        <taxon>Bosea</taxon>
    </lineage>
</organism>
<keyword evidence="1" id="KW-0812">Transmembrane</keyword>
<dbReference type="PIRSF" id="PIRSF011386">
    <property type="entry name" value="FixH"/>
    <property type="match status" value="1"/>
</dbReference>
<feature type="transmembrane region" description="Helical" evidence="1">
    <location>
        <begin position="23"/>
        <end position="47"/>
    </location>
</feature>
<gene>
    <name evidence="2" type="ORF">ACFPN9_02215</name>
</gene>
<accession>A0ABW0NZJ7</accession>
<protein>
    <submittedName>
        <fullName evidence="2">FixH family protein</fullName>
    </submittedName>
</protein>
<evidence type="ECO:0000256" key="1">
    <source>
        <dbReference type="SAM" id="Phobius"/>
    </source>
</evidence>
<dbReference type="InterPro" id="IPR018037">
    <property type="entry name" value="FixH_proteobacterial"/>
</dbReference>
<comment type="caution">
    <text evidence="2">The sequence shown here is derived from an EMBL/GenBank/DDBJ whole genome shotgun (WGS) entry which is preliminary data.</text>
</comment>